<dbReference type="OrthoDB" id="465094at2"/>
<organism evidence="2 3">
    <name type="scientific">Crenothrix polyspora</name>
    <dbReference type="NCBI Taxonomy" id="360316"/>
    <lineage>
        <taxon>Bacteria</taxon>
        <taxon>Pseudomonadati</taxon>
        <taxon>Pseudomonadota</taxon>
        <taxon>Gammaproteobacteria</taxon>
        <taxon>Methylococcales</taxon>
        <taxon>Crenotrichaceae</taxon>
        <taxon>Crenothrix</taxon>
    </lineage>
</organism>
<keyword evidence="1" id="KW-1133">Transmembrane helix</keyword>
<gene>
    <name evidence="2" type="ORF">CRENPOLYSF2_400026</name>
</gene>
<dbReference type="EMBL" id="FUKJ01000335">
    <property type="protein sequence ID" value="SJM94496.1"/>
    <property type="molecule type" value="Genomic_DNA"/>
</dbReference>
<dbReference type="AlphaFoldDB" id="A0A1R4HE55"/>
<protein>
    <recommendedName>
        <fullName evidence="4">Two pore domain potassium channel family protein</fullName>
    </recommendedName>
</protein>
<evidence type="ECO:0000313" key="2">
    <source>
        <dbReference type="EMBL" id="SJM94496.1"/>
    </source>
</evidence>
<feature type="transmembrane region" description="Helical" evidence="1">
    <location>
        <begin position="53"/>
        <end position="70"/>
    </location>
</feature>
<evidence type="ECO:0000313" key="3">
    <source>
        <dbReference type="Proteomes" id="UP000195442"/>
    </source>
</evidence>
<feature type="transmembrane region" description="Helical" evidence="1">
    <location>
        <begin position="76"/>
        <end position="98"/>
    </location>
</feature>
<sequence>MFERKHEKLAHISVFVWRMVASVAMAASLVAAALSMGILGYHRLAGLDWVDSFLEAAMILGGMGPVSPLVTTDAKLFAGCYALFSGLIFVAAMGIVFAPVTHRILHKFHIDEEDLR</sequence>
<evidence type="ECO:0008006" key="4">
    <source>
        <dbReference type="Google" id="ProtNLM"/>
    </source>
</evidence>
<accession>A0A1R4HE55</accession>
<keyword evidence="1" id="KW-0812">Transmembrane</keyword>
<keyword evidence="1" id="KW-0472">Membrane</keyword>
<name>A0A1R4HE55_9GAMM</name>
<evidence type="ECO:0000256" key="1">
    <source>
        <dbReference type="SAM" id="Phobius"/>
    </source>
</evidence>
<reference evidence="3" key="1">
    <citation type="submission" date="2017-02" db="EMBL/GenBank/DDBJ databases">
        <authorList>
            <person name="Daims H."/>
        </authorList>
    </citation>
    <scope>NUCLEOTIDE SEQUENCE [LARGE SCALE GENOMIC DNA]</scope>
</reference>
<proteinExistence type="predicted"/>
<feature type="transmembrane region" description="Helical" evidence="1">
    <location>
        <begin position="15"/>
        <end position="41"/>
    </location>
</feature>
<keyword evidence="3" id="KW-1185">Reference proteome</keyword>
<dbReference type="RefSeq" id="WP_087147826.1">
    <property type="nucleotide sequence ID" value="NZ_FUKJ01000335.1"/>
</dbReference>
<dbReference type="Proteomes" id="UP000195442">
    <property type="component" value="Unassembled WGS sequence"/>
</dbReference>